<dbReference type="EMBL" id="JAPEUR010000162">
    <property type="protein sequence ID" value="KAJ4317329.1"/>
    <property type="molecule type" value="Genomic_DNA"/>
</dbReference>
<evidence type="ECO:0000313" key="1">
    <source>
        <dbReference type="EMBL" id="KAJ4317329.1"/>
    </source>
</evidence>
<proteinExistence type="predicted"/>
<protein>
    <recommendedName>
        <fullName evidence="3">F-box domain-containing protein</fullName>
    </recommendedName>
</protein>
<reference evidence="1" key="1">
    <citation type="submission" date="2022-10" db="EMBL/GenBank/DDBJ databases">
        <title>Tapping the CABI collections for fungal endophytes: first genome assemblies for Collariella, Neodidymelliopsis, Ascochyta clinopodiicola, Didymella pomorum, Didymosphaeria variabile, Neocosmospora piperis and Neocucurbitaria cava.</title>
        <authorList>
            <person name="Hill R."/>
        </authorList>
    </citation>
    <scope>NUCLEOTIDE SEQUENCE</scope>
    <source>
        <strain evidence="1">IMI 366586</strain>
    </source>
</reference>
<evidence type="ECO:0008006" key="3">
    <source>
        <dbReference type="Google" id="ProtNLM"/>
    </source>
</evidence>
<name>A0A9W8WA80_9HYPO</name>
<sequence length="547" mass="63263">MSQHSSGSLLLPPEIWDNVCSFLPKPTLSHLRLVSPGLDNIARPWVYRNLRLEGFGNSAERFVEIAKSPGLRNLVRELTVDTSAGPEFPYKSNCEYPFPTSFLDALPYIRCFSHLTALHLRFNEYCGKDDRRGVGIEETWEFRYGVLETVCHCIAGMWTPDQQREIDHKSEHQWHDYDRRHPDPEDDLGVPLDQVIRLKEFTVANLADFYDTDLVASGALKKIMSLPSLIDLKLLITTEMDDGMSESNVYYEEKYEFFDHLSETWLAPSISDNLRVLSLYYKEYWGWLPKMDFRGMDFPKLKVLALGHYVFSHDWQVDWIASIGHTNGSGGLEELYLDDCPILFEALQASPLDQNDPGYPLLSTVLEEADDEMHQYPMRWHHILSKWATSLKALTVFRMGHGEWHEAPRDTLESVLKYYPQVDEDVLRYRLSNNTHRSFNCPEPLDSEYGSEDPGEAWASGRYVDGTGINGRRAYKLQYIEYDIHITGSPWKETFWSRAFDEEGYEPEEGTWVKDNAAFELLCLTIYARAVARGEVHKEFFSETLQV</sequence>
<dbReference type="PANTHER" id="PTHR42057">
    <property type="entry name" value="F-BOX DOMAIN PROTEIN (AFU_ORTHOLOGUE AFUA_4G00200)"/>
    <property type="match status" value="1"/>
</dbReference>
<dbReference type="OrthoDB" id="3140657at2759"/>
<keyword evidence="2" id="KW-1185">Reference proteome</keyword>
<dbReference type="Proteomes" id="UP001140502">
    <property type="component" value="Unassembled WGS sequence"/>
</dbReference>
<dbReference type="PANTHER" id="PTHR42057:SF2">
    <property type="entry name" value="F-BOX DOMAIN PROTEIN (AFU_ORTHOLOGUE AFUA_4G00200)-RELATED"/>
    <property type="match status" value="1"/>
</dbReference>
<evidence type="ECO:0000313" key="2">
    <source>
        <dbReference type="Proteomes" id="UP001140502"/>
    </source>
</evidence>
<dbReference type="AlphaFoldDB" id="A0A9W8WA80"/>
<gene>
    <name evidence="1" type="ORF">N0V84_007386</name>
</gene>
<accession>A0A9W8WA80</accession>
<organism evidence="1 2">
    <name type="scientific">Fusarium piperis</name>
    <dbReference type="NCBI Taxonomy" id="1435070"/>
    <lineage>
        <taxon>Eukaryota</taxon>
        <taxon>Fungi</taxon>
        <taxon>Dikarya</taxon>
        <taxon>Ascomycota</taxon>
        <taxon>Pezizomycotina</taxon>
        <taxon>Sordariomycetes</taxon>
        <taxon>Hypocreomycetidae</taxon>
        <taxon>Hypocreales</taxon>
        <taxon>Nectriaceae</taxon>
        <taxon>Fusarium</taxon>
        <taxon>Fusarium solani species complex</taxon>
    </lineage>
</organism>
<comment type="caution">
    <text evidence="1">The sequence shown here is derived from an EMBL/GenBank/DDBJ whole genome shotgun (WGS) entry which is preliminary data.</text>
</comment>